<name>A0A7W5VLQ5_9ACTN</name>
<dbReference type="EMBL" id="JACIBV010000003">
    <property type="protein sequence ID" value="MBB3733984.1"/>
    <property type="molecule type" value="Genomic_DNA"/>
</dbReference>
<sequence length="45" mass="4776">MTDPDVTIDGIPYAELIDLGTIAKSEGISYEEVIDRFGSQSSNAG</sequence>
<dbReference type="AlphaFoldDB" id="A0A7W5VLQ5"/>
<accession>A0A7W5VLQ5</accession>
<proteinExistence type="predicted"/>
<dbReference type="Proteomes" id="UP000579945">
    <property type="component" value="Unassembled WGS sequence"/>
</dbReference>
<protein>
    <submittedName>
        <fullName evidence="1">Uncharacterized protein</fullName>
    </submittedName>
</protein>
<evidence type="ECO:0000313" key="2">
    <source>
        <dbReference type="Proteomes" id="UP000579945"/>
    </source>
</evidence>
<dbReference type="RefSeq" id="WP_183662863.1">
    <property type="nucleotide sequence ID" value="NZ_JACIBV010000003.1"/>
</dbReference>
<keyword evidence="2" id="KW-1185">Reference proteome</keyword>
<evidence type="ECO:0000313" key="1">
    <source>
        <dbReference type="EMBL" id="MBB3733984.1"/>
    </source>
</evidence>
<organism evidence="1 2">
    <name type="scientific">Nonomuraea dietziae</name>
    <dbReference type="NCBI Taxonomy" id="65515"/>
    <lineage>
        <taxon>Bacteria</taxon>
        <taxon>Bacillati</taxon>
        <taxon>Actinomycetota</taxon>
        <taxon>Actinomycetes</taxon>
        <taxon>Streptosporangiales</taxon>
        <taxon>Streptosporangiaceae</taxon>
        <taxon>Nonomuraea</taxon>
    </lineage>
</organism>
<dbReference type="GeneID" id="95395879"/>
<gene>
    <name evidence="1" type="ORF">FHR33_009937</name>
</gene>
<comment type="caution">
    <text evidence="1">The sequence shown here is derived from an EMBL/GenBank/DDBJ whole genome shotgun (WGS) entry which is preliminary data.</text>
</comment>
<reference evidence="1 2" key="1">
    <citation type="submission" date="2020-08" db="EMBL/GenBank/DDBJ databases">
        <title>Sequencing the genomes of 1000 actinobacteria strains.</title>
        <authorList>
            <person name="Klenk H.-P."/>
        </authorList>
    </citation>
    <scope>NUCLEOTIDE SEQUENCE [LARGE SCALE GENOMIC DNA]</scope>
    <source>
        <strain evidence="1 2">DSM 44320</strain>
    </source>
</reference>